<name>B9CLQ3_LANR4</name>
<comment type="caution">
    <text evidence="1">The sequence shown here is derived from an EMBL/GenBank/DDBJ whole genome shotgun (WGS) entry which is preliminary data.</text>
</comment>
<dbReference type="Proteomes" id="UP000004070">
    <property type="component" value="Unassembled WGS sequence"/>
</dbReference>
<protein>
    <submittedName>
        <fullName evidence="1">Uncharacterized protein</fullName>
    </submittedName>
</protein>
<dbReference type="AlphaFoldDB" id="B9CLQ3"/>
<gene>
    <name evidence="1" type="ORF">ATORI0001_1234</name>
</gene>
<dbReference type="EMBL" id="ACFE01000002">
    <property type="protein sequence ID" value="EEE17501.1"/>
    <property type="molecule type" value="Genomic_DNA"/>
</dbReference>
<reference evidence="1 2" key="1">
    <citation type="submission" date="2009-01" db="EMBL/GenBank/DDBJ databases">
        <authorList>
            <person name="Madupu R."/>
            <person name="Sebastian Y."/>
            <person name="Durkin A.S."/>
            <person name="Torralba M."/>
            <person name="Methe B."/>
            <person name="Sutton G.G."/>
            <person name="Strausberg R.L."/>
            <person name="Nelson K.E."/>
        </authorList>
    </citation>
    <scope>NUCLEOTIDE SEQUENCE [LARGE SCALE GENOMIC DNA]</scope>
    <source>
        <strain evidence="1 2">ATCC 49626</strain>
    </source>
</reference>
<organism evidence="1 2">
    <name type="scientific">Lancefieldella rimae (strain ATCC 49626 / DSM 7090 / CCUG 31168 / NBRC 15546 / VPI D140H-11A)</name>
    <name type="common">Atopobium rimae</name>
    <dbReference type="NCBI Taxonomy" id="553184"/>
    <lineage>
        <taxon>Bacteria</taxon>
        <taxon>Bacillati</taxon>
        <taxon>Actinomycetota</taxon>
        <taxon>Coriobacteriia</taxon>
        <taxon>Coriobacteriales</taxon>
        <taxon>Atopobiaceae</taxon>
        <taxon>Lancefieldella</taxon>
    </lineage>
</organism>
<evidence type="ECO:0000313" key="2">
    <source>
        <dbReference type="Proteomes" id="UP000004070"/>
    </source>
</evidence>
<proteinExistence type="predicted"/>
<sequence>MSSRDKTGYIFDEELSIWQIFDKQILHICRKAERRKKREKHEDEESASA</sequence>
<accession>B9CLQ3</accession>
<evidence type="ECO:0000313" key="1">
    <source>
        <dbReference type="EMBL" id="EEE17501.1"/>
    </source>
</evidence>